<keyword evidence="3" id="KW-0479">Metal-binding</keyword>
<evidence type="ECO:0000256" key="2">
    <source>
        <dbReference type="ARBA" id="ARBA00022621"/>
    </source>
</evidence>
<dbReference type="InterPro" id="IPR012292">
    <property type="entry name" value="Globin/Proto"/>
</dbReference>
<dbReference type="RefSeq" id="WP_345973152.1">
    <property type="nucleotide sequence ID" value="NZ_CP147920.1"/>
</dbReference>
<name>A0ABZ3HDI1_9BACT</name>
<evidence type="ECO:0000256" key="4">
    <source>
        <dbReference type="ARBA" id="ARBA00023004"/>
    </source>
</evidence>
<dbReference type="PANTHER" id="PTHR43396">
    <property type="entry name" value="FLAVOHEMOPROTEIN"/>
    <property type="match status" value="1"/>
</dbReference>
<dbReference type="PANTHER" id="PTHR43396:SF3">
    <property type="entry name" value="FLAVOHEMOPROTEIN"/>
    <property type="match status" value="1"/>
</dbReference>
<keyword evidence="4" id="KW-0408">Iron</keyword>
<sequence>MSLSKETIEIVKATAKPVAENAEAITARMYEILFEHYPEMQVLFKDASPDQHKKLAAAVGAYAVNIEKLELLGDALEKMAQSHVRSGVLPEHYPAVGVSLLTAVKEVLGDAATDDVLSAWKEAYFFLGDLLIAREKALYAAA</sequence>
<keyword evidence="8" id="KW-1185">Reference proteome</keyword>
<feature type="domain" description="Globin" evidence="6">
    <location>
        <begin position="2"/>
        <end position="136"/>
    </location>
</feature>
<evidence type="ECO:0000256" key="3">
    <source>
        <dbReference type="ARBA" id="ARBA00022723"/>
    </source>
</evidence>
<dbReference type="Proteomes" id="UP001447842">
    <property type="component" value="Chromosome"/>
</dbReference>
<protein>
    <submittedName>
        <fullName evidence="7">Globin domain-containing protein</fullName>
    </submittedName>
</protein>
<dbReference type="Gene3D" id="1.10.490.10">
    <property type="entry name" value="Globins"/>
    <property type="match status" value="1"/>
</dbReference>
<organism evidence="7 8">
    <name type="scientific">Sulfurimonas diazotrophicus</name>
    <dbReference type="NCBI Taxonomy" id="3131939"/>
    <lineage>
        <taxon>Bacteria</taxon>
        <taxon>Pseudomonadati</taxon>
        <taxon>Campylobacterota</taxon>
        <taxon>Epsilonproteobacteria</taxon>
        <taxon>Campylobacterales</taxon>
        <taxon>Sulfurimonadaceae</taxon>
        <taxon>Sulfurimonas</taxon>
    </lineage>
</organism>
<dbReference type="SUPFAM" id="SSF46458">
    <property type="entry name" value="Globin-like"/>
    <property type="match status" value="1"/>
</dbReference>
<comment type="similarity">
    <text evidence="5">Belongs to the globin family.</text>
</comment>
<dbReference type="Pfam" id="PF00042">
    <property type="entry name" value="Globin"/>
    <property type="match status" value="1"/>
</dbReference>
<dbReference type="CDD" id="cd08922">
    <property type="entry name" value="FHb-globin"/>
    <property type="match status" value="1"/>
</dbReference>
<keyword evidence="1 5" id="KW-0349">Heme</keyword>
<gene>
    <name evidence="7" type="ORF">WCY31_03570</name>
</gene>
<evidence type="ECO:0000313" key="7">
    <source>
        <dbReference type="EMBL" id="XAU15786.1"/>
    </source>
</evidence>
<evidence type="ECO:0000256" key="1">
    <source>
        <dbReference type="ARBA" id="ARBA00022617"/>
    </source>
</evidence>
<reference evidence="7 8" key="1">
    <citation type="submission" date="2024-03" db="EMBL/GenBank/DDBJ databases">
        <title>Sulfurimonas sp. HSL3-1.</title>
        <authorList>
            <person name="Wang S."/>
        </authorList>
    </citation>
    <scope>NUCLEOTIDE SEQUENCE [LARGE SCALE GENOMIC DNA]</scope>
    <source>
        <strain evidence="7 8">HSL3-1</strain>
    </source>
</reference>
<dbReference type="EMBL" id="CP147920">
    <property type="protein sequence ID" value="XAU15786.1"/>
    <property type="molecule type" value="Genomic_DNA"/>
</dbReference>
<keyword evidence="2 5" id="KW-0561">Oxygen transport</keyword>
<dbReference type="PROSITE" id="PS01033">
    <property type="entry name" value="GLOBIN"/>
    <property type="match status" value="1"/>
</dbReference>
<accession>A0ABZ3HDI1</accession>
<keyword evidence="5" id="KW-0813">Transport</keyword>
<dbReference type="InterPro" id="IPR009050">
    <property type="entry name" value="Globin-like_sf"/>
</dbReference>
<dbReference type="InterPro" id="IPR000971">
    <property type="entry name" value="Globin"/>
</dbReference>
<proteinExistence type="inferred from homology"/>
<evidence type="ECO:0000259" key="6">
    <source>
        <dbReference type="PROSITE" id="PS01033"/>
    </source>
</evidence>
<evidence type="ECO:0000313" key="8">
    <source>
        <dbReference type="Proteomes" id="UP001447842"/>
    </source>
</evidence>
<evidence type="ECO:0000256" key="5">
    <source>
        <dbReference type="RuleBase" id="RU000356"/>
    </source>
</evidence>